<gene>
    <name evidence="2" type="ORF">DCAR_0102015</name>
</gene>
<evidence type="ECO:0000256" key="1">
    <source>
        <dbReference type="SAM" id="Phobius"/>
    </source>
</evidence>
<dbReference type="Proteomes" id="UP000077755">
    <property type="component" value="Chromosome 1"/>
</dbReference>
<evidence type="ECO:0000313" key="2">
    <source>
        <dbReference type="EMBL" id="WOG82847.1"/>
    </source>
</evidence>
<dbReference type="InterPro" id="IPR044794">
    <property type="entry name" value="APRL5/7"/>
</dbReference>
<keyword evidence="1" id="KW-0472">Membrane</keyword>
<dbReference type="InterPro" id="IPR036249">
    <property type="entry name" value="Thioredoxin-like_sf"/>
</dbReference>
<sequence length="199" mass="23433">MADRKYYCQYILYLQIIFIFYIPKNHMKYCCPSQLWIGTTNCFLFLGRWMESPVDRIIIILLYASWCPFSYEIQSTFGELASRFPNIRHVMAEELIFFRCYNLIIHFASRSVFNLRLDPVVDMTNAQLSHYKETEIFIKEPYLILSLNFIILKAIIYLIPQIKTLWFTHVPHLSAGSESPTSFLGVSSISWISIGLETR</sequence>
<name>A0AAF1AJL6_DAUCS</name>
<dbReference type="AlphaFoldDB" id="A0AAF1AJL6"/>
<keyword evidence="3" id="KW-1185">Reference proteome</keyword>
<evidence type="ECO:0000313" key="3">
    <source>
        <dbReference type="Proteomes" id="UP000077755"/>
    </source>
</evidence>
<protein>
    <submittedName>
        <fullName evidence="2">Uncharacterized protein</fullName>
    </submittedName>
</protein>
<proteinExistence type="predicted"/>
<dbReference type="EMBL" id="CP093343">
    <property type="protein sequence ID" value="WOG82847.1"/>
    <property type="molecule type" value="Genomic_DNA"/>
</dbReference>
<dbReference type="PANTHER" id="PTHR47126:SF3">
    <property type="entry name" value="5'-ADENYLYLSULFATE REDUCTASE-LIKE 5"/>
    <property type="match status" value="1"/>
</dbReference>
<accession>A0AAF1AJL6</accession>
<keyword evidence="1" id="KW-1133">Transmembrane helix</keyword>
<reference evidence="2" key="2">
    <citation type="submission" date="2022-03" db="EMBL/GenBank/DDBJ databases">
        <title>Draft title - Genomic analysis of global carrot germplasm unveils the trajectory of domestication and the origin of high carotenoid orange carrot.</title>
        <authorList>
            <person name="Iorizzo M."/>
            <person name="Ellison S."/>
            <person name="Senalik D."/>
            <person name="Macko-Podgorni A."/>
            <person name="Grzebelus D."/>
            <person name="Bostan H."/>
            <person name="Rolling W."/>
            <person name="Curaba J."/>
            <person name="Simon P."/>
        </authorList>
    </citation>
    <scope>NUCLEOTIDE SEQUENCE</scope>
    <source>
        <tissue evidence="2">Leaf</tissue>
    </source>
</reference>
<reference evidence="2" key="1">
    <citation type="journal article" date="2016" name="Nat. Genet.">
        <title>A high-quality carrot genome assembly provides new insights into carotenoid accumulation and asterid genome evolution.</title>
        <authorList>
            <person name="Iorizzo M."/>
            <person name="Ellison S."/>
            <person name="Senalik D."/>
            <person name="Zeng P."/>
            <person name="Satapoomin P."/>
            <person name="Huang J."/>
            <person name="Bowman M."/>
            <person name="Iovene M."/>
            <person name="Sanseverino W."/>
            <person name="Cavagnaro P."/>
            <person name="Yildiz M."/>
            <person name="Macko-Podgorni A."/>
            <person name="Moranska E."/>
            <person name="Grzebelus E."/>
            <person name="Grzebelus D."/>
            <person name="Ashrafi H."/>
            <person name="Zheng Z."/>
            <person name="Cheng S."/>
            <person name="Spooner D."/>
            <person name="Van Deynze A."/>
            <person name="Simon P."/>
        </authorList>
    </citation>
    <scope>NUCLEOTIDE SEQUENCE</scope>
    <source>
        <tissue evidence="2">Leaf</tissue>
    </source>
</reference>
<dbReference type="PANTHER" id="PTHR47126">
    <property type="entry name" value="5'-ADENYLYLSULFATE REDUCTASE-LIKE 7"/>
    <property type="match status" value="1"/>
</dbReference>
<feature type="transmembrane region" description="Helical" evidence="1">
    <location>
        <begin position="142"/>
        <end position="159"/>
    </location>
</feature>
<organism evidence="2 3">
    <name type="scientific">Daucus carota subsp. sativus</name>
    <name type="common">Carrot</name>
    <dbReference type="NCBI Taxonomy" id="79200"/>
    <lineage>
        <taxon>Eukaryota</taxon>
        <taxon>Viridiplantae</taxon>
        <taxon>Streptophyta</taxon>
        <taxon>Embryophyta</taxon>
        <taxon>Tracheophyta</taxon>
        <taxon>Spermatophyta</taxon>
        <taxon>Magnoliopsida</taxon>
        <taxon>eudicotyledons</taxon>
        <taxon>Gunneridae</taxon>
        <taxon>Pentapetalae</taxon>
        <taxon>asterids</taxon>
        <taxon>campanulids</taxon>
        <taxon>Apiales</taxon>
        <taxon>Apiaceae</taxon>
        <taxon>Apioideae</taxon>
        <taxon>Scandiceae</taxon>
        <taxon>Daucinae</taxon>
        <taxon>Daucus</taxon>
        <taxon>Daucus sect. Daucus</taxon>
    </lineage>
</organism>
<dbReference type="SUPFAM" id="SSF52833">
    <property type="entry name" value="Thioredoxin-like"/>
    <property type="match status" value="1"/>
</dbReference>
<keyword evidence="1" id="KW-0812">Transmembrane</keyword>